<dbReference type="KEGG" id="mdr:MDOR_29900"/>
<reference evidence="1 2" key="1">
    <citation type="journal article" date="2019" name="Emerg. Microbes Infect.">
        <title>Comprehensive subspecies identification of 175 nontuberculous mycobacteria species based on 7547 genomic profiles.</title>
        <authorList>
            <person name="Matsumoto Y."/>
            <person name="Kinjo T."/>
            <person name="Motooka D."/>
            <person name="Nabeya D."/>
            <person name="Jung N."/>
            <person name="Uechi K."/>
            <person name="Horii T."/>
            <person name="Iida T."/>
            <person name="Fujita J."/>
            <person name="Nakamura S."/>
        </authorList>
    </citation>
    <scope>NUCLEOTIDE SEQUENCE [LARGE SCALE GENOMIC DNA]</scope>
    <source>
        <strain evidence="1 2">JCM 12405</strain>
    </source>
</reference>
<organism evidence="1 2">
    <name type="scientific">Mycolicibacterium doricum</name>
    <dbReference type="NCBI Taxonomy" id="126673"/>
    <lineage>
        <taxon>Bacteria</taxon>
        <taxon>Bacillati</taxon>
        <taxon>Actinomycetota</taxon>
        <taxon>Actinomycetes</taxon>
        <taxon>Mycobacteriales</taxon>
        <taxon>Mycobacteriaceae</taxon>
        <taxon>Mycolicibacterium</taxon>
    </lineage>
</organism>
<name>A0A7I7VWK2_9MYCO</name>
<accession>A0A7I7VWK2</accession>
<dbReference type="AlphaFoldDB" id="A0A7I7VWK2"/>
<evidence type="ECO:0000313" key="2">
    <source>
        <dbReference type="Proteomes" id="UP000467201"/>
    </source>
</evidence>
<sequence length="91" mass="9295">MPVEDGGHLALAAGAAGGALTGLRADRGGQLVGRILGHDVLLLYAGGGHGRADNSMNSLFPVDNGGRATLAVMRRRGYRNTGVRRKSAAEA</sequence>
<dbReference type="EMBL" id="AP022605">
    <property type="protein sequence ID" value="BBZ08821.1"/>
    <property type="molecule type" value="Genomic_DNA"/>
</dbReference>
<evidence type="ECO:0000313" key="1">
    <source>
        <dbReference type="EMBL" id="BBZ08821.1"/>
    </source>
</evidence>
<protein>
    <submittedName>
        <fullName evidence="1">Uncharacterized protein</fullName>
    </submittedName>
</protein>
<proteinExistence type="predicted"/>
<gene>
    <name evidence="1" type="ORF">MDOR_29900</name>
</gene>
<dbReference type="Proteomes" id="UP000467201">
    <property type="component" value="Chromosome"/>
</dbReference>